<evidence type="ECO:0000256" key="4">
    <source>
        <dbReference type="PROSITE-ProRule" id="PRU00169"/>
    </source>
</evidence>
<dbReference type="RefSeq" id="WP_101287335.1">
    <property type="nucleotide sequence ID" value="NZ_FOUQ01000001.1"/>
</dbReference>
<evidence type="ECO:0000313" key="6">
    <source>
        <dbReference type="EMBL" id="PKR90240.1"/>
    </source>
</evidence>
<protein>
    <recommendedName>
        <fullName evidence="5">Response regulatory domain-containing protein</fullName>
    </recommendedName>
</protein>
<accession>A0A1I4R2Q6</accession>
<dbReference type="Gene3D" id="3.40.50.2300">
    <property type="match status" value="1"/>
</dbReference>
<evidence type="ECO:0000313" key="7">
    <source>
        <dbReference type="Proteomes" id="UP000233491"/>
    </source>
</evidence>
<gene>
    <name evidence="6" type="ORF">CXZ10_02295</name>
</gene>
<evidence type="ECO:0000256" key="1">
    <source>
        <dbReference type="ARBA" id="ARBA00022553"/>
    </source>
</evidence>
<feature type="modified residue" description="4-aspartylphosphate" evidence="4">
    <location>
        <position position="67"/>
    </location>
</feature>
<evidence type="ECO:0000256" key="2">
    <source>
        <dbReference type="ARBA" id="ARBA00023015"/>
    </source>
</evidence>
<dbReference type="Proteomes" id="UP000233491">
    <property type="component" value="Unassembled WGS sequence"/>
</dbReference>
<dbReference type="PROSITE" id="PS50110">
    <property type="entry name" value="RESPONSE_REGULATORY"/>
    <property type="match status" value="1"/>
</dbReference>
<keyword evidence="1 4" id="KW-0597">Phosphoprotein</keyword>
<dbReference type="InterPro" id="IPR011006">
    <property type="entry name" value="CheY-like_superfamily"/>
</dbReference>
<dbReference type="CDD" id="cd00156">
    <property type="entry name" value="REC"/>
    <property type="match status" value="1"/>
</dbReference>
<dbReference type="OrthoDB" id="9814495at2"/>
<organism evidence="6 7">
    <name type="scientific">Pleomorphomonas diazotrophica</name>
    <dbReference type="NCBI Taxonomy" id="1166257"/>
    <lineage>
        <taxon>Bacteria</taxon>
        <taxon>Pseudomonadati</taxon>
        <taxon>Pseudomonadota</taxon>
        <taxon>Alphaproteobacteria</taxon>
        <taxon>Hyphomicrobiales</taxon>
        <taxon>Pleomorphomonadaceae</taxon>
        <taxon>Pleomorphomonas</taxon>
    </lineage>
</organism>
<keyword evidence="3" id="KW-0804">Transcription</keyword>
<dbReference type="SUPFAM" id="SSF52172">
    <property type="entry name" value="CheY-like"/>
    <property type="match status" value="1"/>
</dbReference>
<proteinExistence type="predicted"/>
<dbReference type="EMBL" id="PJNW01000002">
    <property type="protein sequence ID" value="PKR90240.1"/>
    <property type="molecule type" value="Genomic_DNA"/>
</dbReference>
<sequence>MIDPMDPGTYVRLDALRVGIVDDSAYFRKLAETMLGAFGVRVILQAATEAEALTLVMTQSPDVLLLDWNLGTAGNGAALLDLLRRHPDERVSTLAVVMVTAYADKRRMLTAVELGANDVLVKPLSARRLYDRLAELSSARQLYARRGNRLIPAVPPAKVIHDGPSEIIHVRSPLRGKTIR</sequence>
<keyword evidence="7" id="KW-1185">Reference proteome</keyword>
<dbReference type="Pfam" id="PF00072">
    <property type="entry name" value="Response_reg"/>
    <property type="match status" value="1"/>
</dbReference>
<dbReference type="InterPro" id="IPR001789">
    <property type="entry name" value="Sig_transdc_resp-reg_receiver"/>
</dbReference>
<dbReference type="GO" id="GO:0000160">
    <property type="term" value="P:phosphorelay signal transduction system"/>
    <property type="evidence" value="ECO:0007669"/>
    <property type="project" value="InterPro"/>
</dbReference>
<dbReference type="SMART" id="SM00448">
    <property type="entry name" value="REC"/>
    <property type="match status" value="1"/>
</dbReference>
<name>A0A1I4R2Q6_9HYPH</name>
<keyword evidence="2" id="KW-0805">Transcription regulation</keyword>
<evidence type="ECO:0000259" key="5">
    <source>
        <dbReference type="PROSITE" id="PS50110"/>
    </source>
</evidence>
<dbReference type="PANTHER" id="PTHR44591">
    <property type="entry name" value="STRESS RESPONSE REGULATOR PROTEIN 1"/>
    <property type="match status" value="1"/>
</dbReference>
<dbReference type="PANTHER" id="PTHR44591:SF3">
    <property type="entry name" value="RESPONSE REGULATORY DOMAIN-CONTAINING PROTEIN"/>
    <property type="match status" value="1"/>
</dbReference>
<comment type="caution">
    <text evidence="6">The sequence shown here is derived from an EMBL/GenBank/DDBJ whole genome shotgun (WGS) entry which is preliminary data.</text>
</comment>
<evidence type="ECO:0000256" key="3">
    <source>
        <dbReference type="ARBA" id="ARBA00023163"/>
    </source>
</evidence>
<dbReference type="AlphaFoldDB" id="A0A1I4R2Q6"/>
<dbReference type="InterPro" id="IPR050595">
    <property type="entry name" value="Bact_response_regulator"/>
</dbReference>
<reference evidence="6 7" key="1">
    <citation type="submission" date="2017-12" db="EMBL/GenBank/DDBJ databases">
        <title>Anaerobic carbon monoxide metabolism by Pleomorphomonas carboxyditropha sp. nov., a new mesophilic hydrogenogenic carboxidotroph.</title>
        <authorList>
            <person name="Esquivel-Elizondo S."/>
            <person name="Krajmalnik-Brown R."/>
        </authorList>
    </citation>
    <scope>NUCLEOTIDE SEQUENCE [LARGE SCALE GENOMIC DNA]</scope>
    <source>
        <strain evidence="6 7">R5-392</strain>
    </source>
</reference>
<feature type="domain" description="Response regulatory" evidence="5">
    <location>
        <begin position="17"/>
        <end position="137"/>
    </location>
</feature>